<dbReference type="KEGG" id="saqi:AXG55_03910"/>
<dbReference type="EMBL" id="CP017834">
    <property type="protein sequence ID" value="APJ03096.1"/>
    <property type="molecule type" value="Genomic_DNA"/>
</dbReference>
<keyword evidence="2" id="KW-1185">Reference proteome</keyword>
<proteinExistence type="predicted"/>
<gene>
    <name evidence="1" type="ORF">AXG55_03910</name>
</gene>
<evidence type="ECO:0000313" key="2">
    <source>
        <dbReference type="Proteomes" id="UP000184731"/>
    </source>
</evidence>
<accession>A0A1L4CYR7</accession>
<dbReference type="RefSeq" id="WP_148696816.1">
    <property type="nucleotide sequence ID" value="NZ_CP017834.1"/>
</dbReference>
<reference evidence="1 2" key="1">
    <citation type="submission" date="2016-10" db="EMBL/GenBank/DDBJ databases">
        <title>Silvanigrella aquatica sp. nov., isolated from a freshwater lake located in the Black Forest, Germany, description of Silvanigrellaceae fam. nov., Silvanigrellales ord. nov., reclassification of the order Bdellovibrionales in the class Oligoflexia, reclassification of the families Bacteriovoracaceae and Halobacteriovoraceae in the new order Bacteriovoracales ord. nov., and reclassification of the family Pseudobacteriovoracaceae in the order Oligoflexiales.</title>
        <authorList>
            <person name="Hahn M.W."/>
            <person name="Schmidt J."/>
            <person name="Koll U."/>
            <person name="Rohde M."/>
            <person name="Verbag S."/>
            <person name="Pitt A."/>
            <person name="Nakai R."/>
            <person name="Naganuma T."/>
            <person name="Lang E."/>
        </authorList>
    </citation>
    <scope>NUCLEOTIDE SEQUENCE [LARGE SCALE GENOMIC DNA]</scope>
    <source>
        <strain evidence="1 2">MWH-Nonnen-W8red</strain>
    </source>
</reference>
<dbReference type="OrthoDB" id="5875472at2"/>
<protein>
    <submittedName>
        <fullName evidence="1">Uncharacterized protein</fullName>
    </submittedName>
</protein>
<organism evidence="1 2">
    <name type="scientific">Silvanigrella aquatica</name>
    <dbReference type="NCBI Taxonomy" id="1915309"/>
    <lineage>
        <taxon>Bacteria</taxon>
        <taxon>Pseudomonadati</taxon>
        <taxon>Bdellovibrionota</taxon>
        <taxon>Oligoflexia</taxon>
        <taxon>Silvanigrellales</taxon>
        <taxon>Silvanigrellaceae</taxon>
        <taxon>Silvanigrella</taxon>
    </lineage>
</organism>
<dbReference type="AlphaFoldDB" id="A0A1L4CYR7"/>
<name>A0A1L4CYR7_9BACT</name>
<evidence type="ECO:0000313" key="1">
    <source>
        <dbReference type="EMBL" id="APJ03096.1"/>
    </source>
</evidence>
<dbReference type="Proteomes" id="UP000184731">
    <property type="component" value="Chromosome"/>
</dbReference>
<sequence>MKYKLILFMLFALPNILLNISIYSLDKTYIICVDTKRNWYWLQDNNKKYVEVNGIWNKWDSIKENPRAVYNFKFSYFLINEEQNFISKTIQMCKRNFGREYFIVQPANYSISNWSLFAINTDLFIGGFVDVLKNVKTKNNGYNKHLYSQKSLYFLGNDKMTNFLNSNIVYDLIFKNFY</sequence>
<dbReference type="STRING" id="1915309.AXG55_03910"/>